<accession>A0AAD1EMJ4</accession>
<gene>
    <name evidence="1" type="ORF">C7V51_09650</name>
</gene>
<reference evidence="1 2" key="1">
    <citation type="submission" date="2018-03" db="EMBL/GenBank/DDBJ databases">
        <title>Bacteriophage NCPPB3778 and a type I-E CRISPR drive the evolution of the US Biological Select Agent, Rathayibacter toxicus.</title>
        <authorList>
            <person name="Davis E.W.II."/>
            <person name="Tabima J.F."/>
            <person name="Weisberg A.J."/>
            <person name="Dantas Lopes L."/>
            <person name="Wiseman M.S."/>
            <person name="Wiseman M.S."/>
            <person name="Pupko T."/>
            <person name="Belcher M.S."/>
            <person name="Sechler A.J."/>
            <person name="Tancos M.A."/>
            <person name="Schroeder B.K."/>
            <person name="Murray T.D."/>
            <person name="Luster D.G."/>
            <person name="Schneider W.L."/>
            <person name="Rogers E."/>
            <person name="Andreote F.D."/>
            <person name="Grunwald N.J."/>
            <person name="Putnam M.L."/>
            <person name="Chang J.H."/>
        </authorList>
    </citation>
    <scope>NUCLEOTIDE SEQUENCE [LARGE SCALE GENOMIC DNA]</scope>
    <source>
        <strain evidence="1 2">NCCPB 2253</strain>
    </source>
</reference>
<dbReference type="Gene3D" id="1.25.10.10">
    <property type="entry name" value="Leucine-rich Repeat Variant"/>
    <property type="match status" value="1"/>
</dbReference>
<sequence>MVAAFGAVVVADLIDALSHDEAAVRKYAAEVLGYFGSPDAEFAVLALGLAVEDPDAEVAISTLVAVGALSGSEGHQF</sequence>
<dbReference type="RefSeq" id="WP_104265267.1">
    <property type="nucleotide sequence ID" value="NZ_PSXT01000036.1"/>
</dbReference>
<evidence type="ECO:0000313" key="1">
    <source>
        <dbReference type="EMBL" id="AZZ56116.1"/>
    </source>
</evidence>
<dbReference type="KEGG" id="ria:C7V51_09650"/>
<dbReference type="Pfam" id="PF13646">
    <property type="entry name" value="HEAT_2"/>
    <property type="match status" value="1"/>
</dbReference>
<dbReference type="AlphaFoldDB" id="A0AAD1EMJ4"/>
<dbReference type="InterPro" id="IPR011989">
    <property type="entry name" value="ARM-like"/>
</dbReference>
<dbReference type="Proteomes" id="UP000283946">
    <property type="component" value="Chromosome"/>
</dbReference>
<evidence type="ECO:0008006" key="3">
    <source>
        <dbReference type="Google" id="ProtNLM"/>
    </source>
</evidence>
<proteinExistence type="predicted"/>
<protein>
    <recommendedName>
        <fullName evidence="3">HEAT repeat domain-containing protein</fullName>
    </recommendedName>
</protein>
<dbReference type="InterPro" id="IPR016024">
    <property type="entry name" value="ARM-type_fold"/>
</dbReference>
<dbReference type="SUPFAM" id="SSF48371">
    <property type="entry name" value="ARM repeat"/>
    <property type="match status" value="1"/>
</dbReference>
<evidence type="ECO:0000313" key="2">
    <source>
        <dbReference type="Proteomes" id="UP000283946"/>
    </source>
</evidence>
<dbReference type="EMBL" id="CP028130">
    <property type="protein sequence ID" value="AZZ56116.1"/>
    <property type="molecule type" value="Genomic_DNA"/>
</dbReference>
<organism evidence="1 2">
    <name type="scientific">Rathayibacter iranicus</name>
    <dbReference type="NCBI Taxonomy" id="59737"/>
    <lineage>
        <taxon>Bacteria</taxon>
        <taxon>Bacillati</taxon>
        <taxon>Actinomycetota</taxon>
        <taxon>Actinomycetes</taxon>
        <taxon>Micrococcales</taxon>
        <taxon>Microbacteriaceae</taxon>
        <taxon>Rathayibacter</taxon>
    </lineage>
</organism>
<name>A0AAD1EMJ4_9MICO</name>